<evidence type="ECO:0000259" key="1">
    <source>
        <dbReference type="Pfam" id="PF01494"/>
    </source>
</evidence>
<name>A0ABT7UJP6_9FIRM</name>
<feature type="domain" description="FAD-binding" evidence="1">
    <location>
        <begin position="88"/>
        <end position="127"/>
    </location>
</feature>
<dbReference type="Pfam" id="PF21688">
    <property type="entry name" value="FAD-depend_C"/>
    <property type="match status" value="1"/>
</dbReference>
<dbReference type="PANTHER" id="PTHR42842">
    <property type="entry name" value="FAD/NAD(P)-BINDING OXIDOREDUCTASE"/>
    <property type="match status" value="1"/>
</dbReference>
<proteinExistence type="predicted"/>
<dbReference type="Proteomes" id="UP001529275">
    <property type="component" value="Unassembled WGS sequence"/>
</dbReference>
<gene>
    <name evidence="3" type="ORF">QUV98_08575</name>
</gene>
<dbReference type="RefSeq" id="WP_289527975.1">
    <property type="nucleotide sequence ID" value="NZ_JAUDCK010000032.1"/>
</dbReference>
<dbReference type="InterPro" id="IPR002938">
    <property type="entry name" value="FAD-bd"/>
</dbReference>
<feature type="domain" description="FAD-dependent protein C-terminal" evidence="2">
    <location>
        <begin position="274"/>
        <end position="468"/>
    </location>
</feature>
<dbReference type="SUPFAM" id="SSF51905">
    <property type="entry name" value="FAD/NAD(P)-binding domain"/>
    <property type="match status" value="1"/>
</dbReference>
<dbReference type="Pfam" id="PF01494">
    <property type="entry name" value="FAD_binding_3"/>
    <property type="match status" value="1"/>
</dbReference>
<evidence type="ECO:0000259" key="2">
    <source>
        <dbReference type="Pfam" id="PF21688"/>
    </source>
</evidence>
<dbReference type="Gene3D" id="3.30.70.2700">
    <property type="match status" value="1"/>
</dbReference>
<sequence length="519" mass="58406">MLRIHNVKVKLGEKRYAKVISQYLNVREKEIRNVTLVKQSIDARRQNVHFICSFDFQVRDEEQYLRKFPQLQRVQPYQYHYLPSNDQSVMIVGSGPAGLFCAYVLAMSGQKVTVIERGQEIEKREKAVADLLENGCLHCESNIAFGEGGAGTFSDGKLTTGIKNERIRYVLETFVQFGAPEDILYLHKPHIGTDYLRQVIQNMRQFLIEKGVTFLFETQMIDFKQESDSYHVTVLHHGQTEVMNTDLLVLAIGHSARDTYELLYQKGMTLEQKAFAVGVRIEQSQQKINQIQYKKSASSPYLKAATYKLAVQSGKRGVYTFCMCPGGYVVPSQHEDGTLCVNGMSYYARDGQNANSAILVTVSTDDFGSSHPLAGIEFQRQLEKKAFILGGGHFHAPVQKAMDYINNEVNPLGKIKPTYQPGYQLCDLNQIFPDFINHSLKEGLLLMNQKMPGFIDEDTILTGVESRSSAPVRILRNENFQSSMKGIYPIGEGAGYAGGIMSSAIDGMMCAEQILKTYK</sequence>
<organism evidence="3 4">
    <name type="scientific">Massilimicrobiota timonensis</name>
    <dbReference type="NCBI Taxonomy" id="1776392"/>
    <lineage>
        <taxon>Bacteria</taxon>
        <taxon>Bacillati</taxon>
        <taxon>Bacillota</taxon>
        <taxon>Erysipelotrichia</taxon>
        <taxon>Erysipelotrichales</taxon>
        <taxon>Erysipelotrichaceae</taxon>
        <taxon>Massilimicrobiota</taxon>
    </lineage>
</organism>
<reference evidence="3 4" key="2">
    <citation type="submission" date="2023-06" db="EMBL/GenBank/DDBJ databases">
        <authorList>
            <person name="Zeman M."/>
            <person name="Kubasova T."/>
            <person name="Jahodarova E."/>
            <person name="Nykrynova M."/>
            <person name="Rychlik I."/>
        </authorList>
    </citation>
    <scope>NUCLEOTIDE SEQUENCE [LARGE SCALE GENOMIC DNA]</scope>
    <source>
        <strain evidence="3 4">ET341</strain>
    </source>
</reference>
<dbReference type="PIRSF" id="PIRSF038984">
    <property type="entry name" value="FAD_binding_protein"/>
    <property type="match status" value="1"/>
</dbReference>
<accession>A0ABT7UJP6</accession>
<dbReference type="InterPro" id="IPR049516">
    <property type="entry name" value="FAD-depend_C"/>
</dbReference>
<protein>
    <submittedName>
        <fullName evidence="3">NAD(P)/FAD-dependent oxidoreductase</fullName>
    </submittedName>
</protein>
<keyword evidence="4" id="KW-1185">Reference proteome</keyword>
<dbReference type="InterPro" id="IPR028348">
    <property type="entry name" value="FAD-binding_protein"/>
</dbReference>
<dbReference type="InterPro" id="IPR036188">
    <property type="entry name" value="FAD/NAD-bd_sf"/>
</dbReference>
<comment type="caution">
    <text evidence="3">The sequence shown here is derived from an EMBL/GenBank/DDBJ whole genome shotgun (WGS) entry which is preliminary data.</text>
</comment>
<evidence type="ECO:0000313" key="4">
    <source>
        <dbReference type="Proteomes" id="UP001529275"/>
    </source>
</evidence>
<dbReference type="EMBL" id="JAUDCK010000032">
    <property type="protein sequence ID" value="MDM8196368.1"/>
    <property type="molecule type" value="Genomic_DNA"/>
</dbReference>
<dbReference type="PRINTS" id="PR00419">
    <property type="entry name" value="ADXRDTASE"/>
</dbReference>
<dbReference type="PANTHER" id="PTHR42842:SF3">
    <property type="entry name" value="FAD_NAD(P)-BINDING OXIDOREDUCTASE FAMILY PROTEIN"/>
    <property type="match status" value="1"/>
</dbReference>
<reference evidence="4" key="1">
    <citation type="submission" date="2023-06" db="EMBL/GenBank/DDBJ databases">
        <title>Identification and characterization of horizontal gene transfer across gut microbiota members of farm animals based on homology search.</title>
        <authorList>
            <person name="Zeman M."/>
            <person name="Kubasova T."/>
            <person name="Jahodarova E."/>
            <person name="Nykrynova M."/>
            <person name="Rychlik I."/>
        </authorList>
    </citation>
    <scope>NUCLEOTIDE SEQUENCE [LARGE SCALE GENOMIC DNA]</scope>
    <source>
        <strain evidence="4">ET341</strain>
    </source>
</reference>
<dbReference type="Gene3D" id="3.50.50.60">
    <property type="entry name" value="FAD/NAD(P)-binding domain"/>
    <property type="match status" value="2"/>
</dbReference>
<evidence type="ECO:0000313" key="3">
    <source>
        <dbReference type="EMBL" id="MDM8196368.1"/>
    </source>
</evidence>